<feature type="transmembrane region" description="Helical" evidence="2">
    <location>
        <begin position="55"/>
        <end position="74"/>
    </location>
</feature>
<dbReference type="AlphaFoldDB" id="A0A6J4N9V6"/>
<feature type="region of interest" description="Disordered" evidence="1">
    <location>
        <begin position="92"/>
        <end position="234"/>
    </location>
</feature>
<accession>A0A6J4N9V6</accession>
<evidence type="ECO:0000256" key="1">
    <source>
        <dbReference type="SAM" id="MobiDB-lite"/>
    </source>
</evidence>
<proteinExistence type="predicted"/>
<name>A0A6J4N9V6_9ACTN</name>
<reference evidence="3" key="1">
    <citation type="submission" date="2020-02" db="EMBL/GenBank/DDBJ databases">
        <authorList>
            <person name="Meier V. D."/>
        </authorList>
    </citation>
    <scope>NUCLEOTIDE SEQUENCE</scope>
    <source>
        <strain evidence="3">AVDCRST_MAG75</strain>
    </source>
</reference>
<keyword evidence="2" id="KW-0472">Membrane</keyword>
<feature type="transmembrane region" description="Helical" evidence="2">
    <location>
        <begin position="6"/>
        <end position="26"/>
    </location>
</feature>
<keyword evidence="2" id="KW-1133">Transmembrane helix</keyword>
<dbReference type="EMBL" id="CADCUO010000046">
    <property type="protein sequence ID" value="CAA9378194.1"/>
    <property type="molecule type" value="Genomic_DNA"/>
</dbReference>
<gene>
    <name evidence="3" type="ORF">AVDCRST_MAG75-725</name>
</gene>
<sequence length="274" mass="29644">MNLLELATLVITGFVSCAEFGFYAFVHPVLRRLPQPERIAVEQGLLHTFGRSMPVGMILCVVLSVTTAISSSRVCRGPRQPRMCLRCCLPSASTSRSTVPPGNGILSAHPRTESRPVTAGSSSRQSDPGFSSMDSLWSAPQQPFEPADSARQPQTKIPTKGQTSQRPTRPGWQHGAGDRRIRRYWPRPGRPGRSPRNRPHPGSPAHRPPQHRRRTAAGPPQRPAGANGRRGLDRYRRPCALLARLGTDLPSVDILIASAGLGYAPGSTPPTGPA</sequence>
<protein>
    <submittedName>
        <fullName evidence="3">Uncharacterized protein</fullName>
    </submittedName>
</protein>
<feature type="compositionally biased region" description="Polar residues" evidence="1">
    <location>
        <begin position="151"/>
        <end position="167"/>
    </location>
</feature>
<evidence type="ECO:0000256" key="2">
    <source>
        <dbReference type="SAM" id="Phobius"/>
    </source>
</evidence>
<keyword evidence="2" id="KW-0812">Transmembrane</keyword>
<evidence type="ECO:0000313" key="3">
    <source>
        <dbReference type="EMBL" id="CAA9378194.1"/>
    </source>
</evidence>
<organism evidence="3">
    <name type="scientific">uncultured Propionibacteriaceae bacterium</name>
    <dbReference type="NCBI Taxonomy" id="257457"/>
    <lineage>
        <taxon>Bacteria</taxon>
        <taxon>Bacillati</taxon>
        <taxon>Actinomycetota</taxon>
        <taxon>Actinomycetes</taxon>
        <taxon>Propionibacteriales</taxon>
        <taxon>Propionibacteriaceae</taxon>
        <taxon>environmental samples</taxon>
    </lineage>
</organism>
<feature type="compositionally biased region" description="Polar residues" evidence="1">
    <location>
        <begin position="119"/>
        <end position="141"/>
    </location>
</feature>